<sequence>MKIKNPNLIDTDFKATVIAAEIVENELVDTDGIVILPVGPQQRAFAKEIAGITVSQTDITNKKILQVQVNRDGLYDMLPEGLFHKPPASSLMITEEEMVKDIVDRRDEEKQTRRFFAPFEAEVNHLKMILELYENRLDKKNEYDDLINIFLKEWKEFSCFTNKQMLILIHVLPVIHEQRNNLVFIGKILTMLFKTPISLSYKLVTRSGKKDLTGMQTSLSKAALGIDFIAGQLIEPEEELHVAVGPLSASKMIDFLPGERSAICIDVLLSYFIPMQTGVKVNLLSTAASKKIIIGAQQDNARLGYTTYLGD</sequence>
<evidence type="ECO:0000313" key="2">
    <source>
        <dbReference type="Proteomes" id="UP000548326"/>
    </source>
</evidence>
<evidence type="ECO:0000313" key="1">
    <source>
        <dbReference type="EMBL" id="MBB6128350.1"/>
    </source>
</evidence>
<dbReference type="RefSeq" id="WP_183587761.1">
    <property type="nucleotide sequence ID" value="NZ_JACHCA010000006.1"/>
</dbReference>
<comment type="caution">
    <text evidence="1">The sequence shown here is derived from an EMBL/GenBank/DDBJ whole genome shotgun (WGS) entry which is preliminary data.</text>
</comment>
<dbReference type="EMBL" id="JACHCA010000006">
    <property type="protein sequence ID" value="MBB6128350.1"/>
    <property type="molecule type" value="Genomic_DNA"/>
</dbReference>
<name>A0A841JC35_9SPHI</name>
<gene>
    <name evidence="1" type="ORF">HDF22_002471</name>
</gene>
<dbReference type="Pfam" id="PF06996">
    <property type="entry name" value="T6SS_TssG"/>
    <property type="match status" value="1"/>
</dbReference>
<organism evidence="1 2">
    <name type="scientific">Mucilaginibacter lappiensis</name>
    <dbReference type="NCBI Taxonomy" id="354630"/>
    <lineage>
        <taxon>Bacteria</taxon>
        <taxon>Pseudomonadati</taxon>
        <taxon>Bacteroidota</taxon>
        <taxon>Sphingobacteriia</taxon>
        <taxon>Sphingobacteriales</taxon>
        <taxon>Sphingobacteriaceae</taxon>
        <taxon>Mucilaginibacter</taxon>
    </lineage>
</organism>
<dbReference type="AlphaFoldDB" id="A0A841JC35"/>
<protein>
    <recommendedName>
        <fullName evidence="3">Type VI secretion, VasB, ImpH, VC_A0111</fullName>
    </recommendedName>
</protein>
<reference evidence="1 2" key="1">
    <citation type="submission" date="2020-08" db="EMBL/GenBank/DDBJ databases">
        <title>Genomic Encyclopedia of Type Strains, Phase IV (KMG-V): Genome sequencing to study the core and pangenomes of soil and plant-associated prokaryotes.</title>
        <authorList>
            <person name="Whitman W."/>
        </authorList>
    </citation>
    <scope>NUCLEOTIDE SEQUENCE [LARGE SCALE GENOMIC DNA]</scope>
    <source>
        <strain evidence="1 2">MP601</strain>
    </source>
</reference>
<dbReference type="Proteomes" id="UP000548326">
    <property type="component" value="Unassembled WGS sequence"/>
</dbReference>
<dbReference type="InterPro" id="IPR010732">
    <property type="entry name" value="T6SS_TssG-like"/>
</dbReference>
<proteinExistence type="predicted"/>
<accession>A0A841JC35</accession>
<evidence type="ECO:0008006" key="3">
    <source>
        <dbReference type="Google" id="ProtNLM"/>
    </source>
</evidence>